<proteinExistence type="predicted"/>
<organism evidence="2 3">
    <name type="scientific">Dermatophagoides farinae</name>
    <name type="common">American house dust mite</name>
    <dbReference type="NCBI Taxonomy" id="6954"/>
    <lineage>
        <taxon>Eukaryota</taxon>
        <taxon>Metazoa</taxon>
        <taxon>Ecdysozoa</taxon>
        <taxon>Arthropoda</taxon>
        <taxon>Chelicerata</taxon>
        <taxon>Arachnida</taxon>
        <taxon>Acari</taxon>
        <taxon>Acariformes</taxon>
        <taxon>Sarcoptiformes</taxon>
        <taxon>Astigmata</taxon>
        <taxon>Psoroptidia</taxon>
        <taxon>Analgoidea</taxon>
        <taxon>Pyroglyphidae</taxon>
        <taxon>Dermatophagoidinae</taxon>
        <taxon>Dermatophagoides</taxon>
    </lineage>
</organism>
<sequence>NGKNDQPGLWSISIGVICSLELLFVYFKRWIMPIIHTQAFGSSIYIDLNFRIVRIIHQKNSIENSIKNMFHCAKN</sequence>
<comment type="caution">
    <text evidence="2">The sequence shown here is derived from an EMBL/GenBank/DDBJ whole genome shotgun (WGS) entry which is preliminary data.</text>
</comment>
<feature type="non-terminal residue" evidence="2">
    <location>
        <position position="1"/>
    </location>
</feature>
<reference evidence="2" key="1">
    <citation type="submission" date="2013-05" db="EMBL/GenBank/DDBJ databases">
        <authorList>
            <person name="Yim A.K.Y."/>
            <person name="Chan T.F."/>
            <person name="Ji K.M."/>
            <person name="Liu X.Y."/>
            <person name="Zhou J.W."/>
            <person name="Li R.Q."/>
            <person name="Yang K.Y."/>
            <person name="Li J."/>
            <person name="Li M."/>
            <person name="Law P.T.W."/>
            <person name="Wu Y.L."/>
            <person name="Cai Z.L."/>
            <person name="Qin H."/>
            <person name="Bao Y."/>
            <person name="Leung R.K.K."/>
            <person name="Ng P.K.S."/>
            <person name="Zou J."/>
            <person name="Zhong X.J."/>
            <person name="Ran P.X."/>
            <person name="Zhong N.S."/>
            <person name="Liu Z.G."/>
            <person name="Tsui S.K.W."/>
        </authorList>
    </citation>
    <scope>NUCLEOTIDE SEQUENCE</scope>
    <source>
        <strain evidence="2">Derf</strain>
        <tissue evidence="2">Whole organism</tissue>
    </source>
</reference>
<gene>
    <name evidence="2" type="ORF">DERF_002833</name>
</gene>
<accession>A0A922LA04</accession>
<feature type="transmembrane region" description="Helical" evidence="1">
    <location>
        <begin position="6"/>
        <end position="27"/>
    </location>
</feature>
<reference evidence="2" key="2">
    <citation type="journal article" date="2022" name="Res Sq">
        <title>Comparative Genomics Reveals Insights into the Divergent Evolution of Astigmatic Mites and Household Pest Adaptations.</title>
        <authorList>
            <person name="Xiong Q."/>
            <person name="Wan A.T.-Y."/>
            <person name="Liu X.-Y."/>
            <person name="Fung C.S.-H."/>
            <person name="Xiao X."/>
            <person name="Malainual N."/>
            <person name="Hou J."/>
            <person name="Wang L."/>
            <person name="Wang M."/>
            <person name="Yang K."/>
            <person name="Cui Y."/>
            <person name="Leung E."/>
            <person name="Nong W."/>
            <person name="Shin S.-K."/>
            <person name="Au S."/>
            <person name="Jeong K.Y."/>
            <person name="Chew F.T."/>
            <person name="Hui J."/>
            <person name="Leung T.F."/>
            <person name="Tungtrongchitr A."/>
            <person name="Zhong N."/>
            <person name="Liu Z."/>
            <person name="Tsui S."/>
        </authorList>
    </citation>
    <scope>NUCLEOTIDE SEQUENCE</scope>
    <source>
        <strain evidence="2">Derf</strain>
        <tissue evidence="2">Whole organism</tissue>
    </source>
</reference>
<keyword evidence="1" id="KW-0472">Membrane</keyword>
<keyword evidence="3" id="KW-1185">Reference proteome</keyword>
<feature type="non-terminal residue" evidence="2">
    <location>
        <position position="75"/>
    </location>
</feature>
<keyword evidence="1" id="KW-0812">Transmembrane</keyword>
<protein>
    <submittedName>
        <fullName evidence="2">Uncharacterized protein</fullName>
    </submittedName>
</protein>
<name>A0A922LA04_DERFA</name>
<dbReference type="Proteomes" id="UP000790347">
    <property type="component" value="Unassembled WGS sequence"/>
</dbReference>
<keyword evidence="1" id="KW-1133">Transmembrane helix</keyword>
<evidence type="ECO:0000256" key="1">
    <source>
        <dbReference type="SAM" id="Phobius"/>
    </source>
</evidence>
<dbReference type="AlphaFoldDB" id="A0A922LA04"/>
<evidence type="ECO:0000313" key="2">
    <source>
        <dbReference type="EMBL" id="KAH9528926.1"/>
    </source>
</evidence>
<dbReference type="EMBL" id="ASGP02000001">
    <property type="protein sequence ID" value="KAH9528926.1"/>
    <property type="molecule type" value="Genomic_DNA"/>
</dbReference>
<evidence type="ECO:0000313" key="3">
    <source>
        <dbReference type="Proteomes" id="UP000790347"/>
    </source>
</evidence>